<dbReference type="EMBL" id="FO082871">
    <property type="protein sequence ID" value="SIO73439.1"/>
    <property type="molecule type" value="Genomic_DNA"/>
</dbReference>
<sequence>MVLGDFNNKAKAHNENYEPFISASLYKNASPELDSRCVEFIERKKLEIENGQFSQLNSFWNPANFAHYNNCDTPPKLYNEISFNLSSGTSLNNECLGLFISQIGNVISTFAMGDLFDTSYHEHRQLTGLFHNEEPQTQMIEELSYIFLSIRLLFEIHHLSPDEYIKSLVISQILKNRETIHLVFTYSARLPRISYAVASIDSIYSMVESISAPKDGFFDKYSDDNLLGLPQSWICDEKGQNFLVKIIADSLTNNSLKNRIFGTEIANIAPITAATNGNLLYLLKSNLSQCIDQISECVMSNAVVDALQNIICFVPESVAIHFTTLLYPKHSNFKVEHFSQHIRFINHCSSLPLSIANCCHVAYNLCWQTITSLNQNIARVTSTEVCLPIIELLCKYYECTSKLVYNDTIASQQCVELVTLCLRISQQPFSEITNKIHCSVFNSLITLHKNGKIDASIIYLTLINFDTNLSGLDILDMTYNYTLEHEKCYNFLYNHDFKQFLQSNISQIGYIVLKICFDSLVSVNITRDTHISYKGAQRNVPTNLDRNDQSNIDSDNELPNPARLSRNIDIVDCIKLGIDVIRVASNTIASSKWNDIRQLILLISKIYSICLSETINDNVDKLLLKEMTECIIYLFKQLITRDHYIVCRLFRAFTEMIKRSSGTRYSRKYFEACLLDNYDTQSQILYYISIRYFEAINLPLPIFKCLPVQYYAFDTTTLNLSIFKSYFLGPYNIPKITLYQGTYRIISIDFYHSWQNVLKTHITKLYPILIKSENLALEIGKVHHIFAYGCVSSGLFQLAANYFDQITHSLITYDSTQWYTILHYLCSNKLSQAMEGITMYHTKQLCHIDKMMTYENRASRVSYYCPEPILLTWLHSVISLQKLYNEFLDLLGDKSTNMSKMSTIIGNTMQIIISLKLIDSMLSTKSTYSRYSARLYLAKAKLLHHFQCTLYQEAINETQFDARPADTMGEGMYNIIGMLDQNVLDKLTTETIGELEFWSNDNLGVFWAMDFVESSTGNGNIWNEHGGQKYISFHPTVYFRAINDIFTRNPNTQISDIANITKEINELTLPIPLIMLFPKPLFYVPLVCIIKFKGNLAPTLNIEGKFTKELTSGFDLSKLHSVRISSIWSYKGEQHKLFYDICIGNTFKMQRMGVIRDVRVVEYMGTDVVMYSIPLSMDKLPLGQPCKVLVVTKH</sequence>
<dbReference type="AlphaFoldDB" id="A0A1N6LX33"/>
<dbReference type="VEuPathDB" id="PiroplasmaDB:BMR1_01G03050"/>
<accession>A0A1N6LX33</accession>
<dbReference type="KEGG" id="bmic:BMR1_01G03050"/>
<organism evidence="1 2">
    <name type="scientific">Babesia microti (strain RI)</name>
    <dbReference type="NCBI Taxonomy" id="1133968"/>
    <lineage>
        <taxon>Eukaryota</taxon>
        <taxon>Sar</taxon>
        <taxon>Alveolata</taxon>
        <taxon>Apicomplexa</taxon>
        <taxon>Aconoidasida</taxon>
        <taxon>Piroplasmida</taxon>
        <taxon>Babesiidae</taxon>
        <taxon>Babesia</taxon>
    </lineage>
</organism>
<dbReference type="OrthoDB" id="360385at2759"/>
<dbReference type="Proteomes" id="UP000002899">
    <property type="component" value="Chromosome I"/>
</dbReference>
<reference evidence="1 2" key="2">
    <citation type="journal article" date="2013" name="PLoS ONE">
        <title>Whole genome mapping and re-organization of the nuclear and mitochondrial genomes of Babesia microti isolates.</title>
        <authorList>
            <person name="Cornillot E."/>
            <person name="Dassouli A."/>
            <person name="Garg A."/>
            <person name="Pachikara N."/>
            <person name="Randazzo S."/>
            <person name="Depoix D."/>
            <person name="Carcy B."/>
            <person name="Delbecq S."/>
            <person name="Frutos R."/>
            <person name="Silva J.C."/>
            <person name="Sutton R."/>
            <person name="Krause P.J."/>
            <person name="Mamoun C.B."/>
        </authorList>
    </citation>
    <scope>NUCLEOTIDE SEQUENCE [LARGE SCALE GENOMIC DNA]</scope>
    <source>
        <strain evidence="1 2">RI</strain>
    </source>
</reference>
<dbReference type="RefSeq" id="XP_021337537.1">
    <property type="nucleotide sequence ID" value="XM_021482952.1"/>
</dbReference>
<gene>
    <name evidence="1" type="ORF">BMR1_01G03050</name>
</gene>
<keyword evidence="2" id="KW-1185">Reference proteome</keyword>
<reference evidence="1 2" key="1">
    <citation type="journal article" date="2012" name="Nucleic Acids Res.">
        <title>Sequencing of the smallest Apicomplexan genome from the human pathogen Babesia microti.</title>
        <authorList>
            <person name="Cornillot E."/>
            <person name="Hadj-Kaddour K."/>
            <person name="Dassouli A."/>
            <person name="Noel B."/>
            <person name="Ranwez V."/>
            <person name="Vacherie B."/>
            <person name="Augagneur Y."/>
            <person name="Bres V."/>
            <person name="Duclos A."/>
            <person name="Randazzo S."/>
            <person name="Carcy B."/>
            <person name="Debierre-Grockiego F."/>
            <person name="Delbecq S."/>
            <person name="Moubri-Menage K."/>
            <person name="Shams-Eldin H."/>
            <person name="Usmani-Brown S."/>
            <person name="Bringaud F."/>
            <person name="Wincker P."/>
            <person name="Vivares C.P."/>
            <person name="Schwarz R.T."/>
            <person name="Schetters T.P."/>
            <person name="Krause P.J."/>
            <person name="Gorenflot A."/>
            <person name="Berry V."/>
            <person name="Barbe V."/>
            <person name="Ben Mamoun C."/>
        </authorList>
    </citation>
    <scope>NUCLEOTIDE SEQUENCE [LARGE SCALE GENOMIC DNA]</scope>
    <source>
        <strain evidence="1 2">RI</strain>
    </source>
</reference>
<name>A0A1N6LX33_BABMR</name>
<evidence type="ECO:0000313" key="2">
    <source>
        <dbReference type="Proteomes" id="UP000002899"/>
    </source>
</evidence>
<reference evidence="1 2" key="3">
    <citation type="journal article" date="2016" name="Sci. Rep.">
        <title>Genome-wide diversity and gene expression profiling of Babesia microti isolates identify polymorphic genes that mediate host-pathogen interactions.</title>
        <authorList>
            <person name="Silva J.C."/>
            <person name="Cornillot E."/>
            <person name="McCracken C."/>
            <person name="Usmani-Brown S."/>
            <person name="Dwivedi A."/>
            <person name="Ifeonu O.O."/>
            <person name="Crabtree J."/>
            <person name="Gotia H.T."/>
            <person name="Virji A.Z."/>
            <person name="Reynes C."/>
            <person name="Colinge J."/>
            <person name="Kumar V."/>
            <person name="Lawres L."/>
            <person name="Pazzi J.E."/>
            <person name="Pablo J.V."/>
            <person name="Hung C."/>
            <person name="Brancato J."/>
            <person name="Kumari P."/>
            <person name="Orvis J."/>
            <person name="Tretina K."/>
            <person name="Chibucos M."/>
            <person name="Ott S."/>
            <person name="Sadzewicz L."/>
            <person name="Sengamalay N."/>
            <person name="Shetty A.C."/>
            <person name="Su Q."/>
            <person name="Tallon L."/>
            <person name="Fraser C.M."/>
            <person name="Frutos R."/>
            <person name="Molina D.M."/>
            <person name="Krause P.J."/>
            <person name="Ben Mamoun C."/>
        </authorList>
    </citation>
    <scope>NUCLEOTIDE SEQUENCE [LARGE SCALE GENOMIC DNA]</scope>
    <source>
        <strain evidence="1 2">RI</strain>
    </source>
</reference>
<evidence type="ECO:0000313" key="1">
    <source>
        <dbReference type="EMBL" id="SIO73439.1"/>
    </source>
</evidence>
<dbReference type="GeneID" id="24423685"/>
<protein>
    <submittedName>
        <fullName evidence="1">Uncharacterized protein</fullName>
    </submittedName>
</protein>
<proteinExistence type="predicted"/>